<evidence type="ECO:0000313" key="1">
    <source>
        <dbReference type="EMBL" id="HHX99398.1"/>
    </source>
</evidence>
<reference evidence="1 2" key="1">
    <citation type="journal article" date="2020" name="Biotechnol. Biofuels">
        <title>New insights from the biogas microbiome by comprehensive genome-resolved metagenomics of nearly 1600 species originating from multiple anaerobic digesters.</title>
        <authorList>
            <person name="Campanaro S."/>
            <person name="Treu L."/>
            <person name="Rodriguez-R L.M."/>
            <person name="Kovalovszki A."/>
            <person name="Ziels R.M."/>
            <person name="Maus I."/>
            <person name="Zhu X."/>
            <person name="Kougias P.G."/>
            <person name="Basile A."/>
            <person name="Luo G."/>
            <person name="Schluter A."/>
            <person name="Konstantinidis K.T."/>
            <person name="Angelidaki I."/>
        </authorList>
    </citation>
    <scope>NUCLEOTIDE SEQUENCE [LARGE SCALE GENOMIC DNA]</scope>
    <source>
        <strain evidence="1">AS05jafATM_89</strain>
    </source>
</reference>
<gene>
    <name evidence="1" type="ORF">GX533_01825</name>
</gene>
<sequence>MNKKEEIINLLGKDLFLLVNGKFYWKSKFTVDINKKGIVFLVEITTQRRTSFPPPQKGVFYIVPSKIKNNIFDRNDLLSPVGVQSCNKELLEAQKLL</sequence>
<evidence type="ECO:0000313" key="2">
    <source>
        <dbReference type="Proteomes" id="UP000576550"/>
    </source>
</evidence>
<accession>A0A832QDK7</accession>
<dbReference type="Proteomes" id="UP000576550">
    <property type="component" value="Unassembled WGS sequence"/>
</dbReference>
<dbReference type="EMBL" id="DUTP01000003">
    <property type="protein sequence ID" value="HHX99398.1"/>
    <property type="molecule type" value="Genomic_DNA"/>
</dbReference>
<protein>
    <submittedName>
        <fullName evidence="1">Uncharacterized protein</fullName>
    </submittedName>
</protein>
<comment type="caution">
    <text evidence="1">The sequence shown here is derived from an EMBL/GenBank/DDBJ whole genome shotgun (WGS) entry which is preliminary data.</text>
</comment>
<name>A0A832QDK7_9BACT</name>
<proteinExistence type="predicted"/>
<dbReference type="AlphaFoldDB" id="A0A832QDK7"/>
<organism evidence="1 2">
    <name type="scientific">Candidatus Dojkabacteria bacterium</name>
    <dbReference type="NCBI Taxonomy" id="2099670"/>
    <lineage>
        <taxon>Bacteria</taxon>
        <taxon>Candidatus Dojkabacteria</taxon>
    </lineage>
</organism>